<dbReference type="InterPro" id="IPR014948">
    <property type="entry name" value="BrxA"/>
</dbReference>
<dbReference type="AlphaFoldDB" id="A0A4V3RTR4"/>
<organism evidence="1 2">
    <name type="scientific">Muribaculum intestinale</name>
    <dbReference type="NCBI Taxonomy" id="1796646"/>
    <lineage>
        <taxon>Bacteria</taxon>
        <taxon>Pseudomonadati</taxon>
        <taxon>Bacteroidota</taxon>
        <taxon>Bacteroidia</taxon>
        <taxon>Bacteroidales</taxon>
        <taxon>Muribaculaceae</taxon>
        <taxon>Muribaculum</taxon>
    </lineage>
</organism>
<proteinExistence type="predicted"/>
<reference evidence="1 2" key="1">
    <citation type="submission" date="2019-04" db="EMBL/GenBank/DDBJ databases">
        <title>Microbes associate with the intestines of laboratory mice.</title>
        <authorList>
            <person name="Navarre W."/>
            <person name="Wong E."/>
            <person name="Huang K."/>
            <person name="Tropini C."/>
            <person name="Ng K."/>
            <person name="Yu B."/>
        </authorList>
    </citation>
    <scope>NUCLEOTIDE SEQUENCE [LARGE SCALE GENOMIC DNA]</scope>
    <source>
        <strain evidence="1 2">NM06_A21</strain>
    </source>
</reference>
<dbReference type="RefSeq" id="WP_135993588.1">
    <property type="nucleotide sequence ID" value="NZ_SRYD01000043.1"/>
</dbReference>
<name>A0A4V3RTR4_9BACT</name>
<comment type="caution">
    <text evidence="1">The sequence shown here is derived from an EMBL/GenBank/DDBJ whole genome shotgun (WGS) entry which is preliminary data.</text>
</comment>
<dbReference type="Proteomes" id="UP000306630">
    <property type="component" value="Unassembled WGS sequence"/>
</dbReference>
<gene>
    <name evidence="1" type="ORF">E5333_10600</name>
</gene>
<protein>
    <submittedName>
        <fullName evidence="1">DUF1819 family protein</fullName>
    </submittedName>
</protein>
<dbReference type="Pfam" id="PF08849">
    <property type="entry name" value="BrxA"/>
    <property type="match status" value="1"/>
</dbReference>
<evidence type="ECO:0000313" key="1">
    <source>
        <dbReference type="EMBL" id="TGY72069.1"/>
    </source>
</evidence>
<dbReference type="InterPro" id="IPR023137">
    <property type="entry name" value="BrxA_sf"/>
</dbReference>
<dbReference type="EMBL" id="SRYD01000043">
    <property type="protein sequence ID" value="TGY72069.1"/>
    <property type="molecule type" value="Genomic_DNA"/>
</dbReference>
<sequence>MRRGNSPYSAAITGGGFLFEETDALLPLLKSPDREALVKDELVNNRILHINAEKSRSKAILEIKRRFDVMPPAFWEDYQAMNEDDRRIALLFVILKTYKILFDFQINVAIKKWNSVSQTIDLQDLAMEMNEIAAKDEFVDSWSESTKSKVASAYLSMLRKCGMMNREGKLVQLKPGNADFYIRIGELWFLEACFLAPYQIENIKKQMS</sequence>
<dbReference type="Gene3D" id="1.10.3540.10">
    <property type="entry name" value="uncharacterized protein from magnetospirillum magneticum domain"/>
    <property type="match status" value="1"/>
</dbReference>
<evidence type="ECO:0000313" key="2">
    <source>
        <dbReference type="Proteomes" id="UP000306630"/>
    </source>
</evidence>
<accession>A0A4V3RTR4</accession>